<evidence type="ECO:0000313" key="2">
    <source>
        <dbReference type="EMBL" id="CCI47018.1"/>
    </source>
</evidence>
<protein>
    <submittedName>
        <fullName evidence="2">Uncharacterized protein</fullName>
    </submittedName>
</protein>
<feature type="signal peptide" evidence="1">
    <location>
        <begin position="1"/>
        <end position="23"/>
    </location>
</feature>
<reference evidence="2 3" key="1">
    <citation type="submission" date="2012-05" db="EMBL/GenBank/DDBJ databases">
        <title>Recombination and specialization in a pathogen metapopulation.</title>
        <authorList>
            <person name="Gardiner A."/>
            <person name="Kemen E."/>
            <person name="Schultz-Larsen T."/>
            <person name="MacLean D."/>
            <person name="Van Oosterhout C."/>
            <person name="Jones J.D.G."/>
        </authorList>
    </citation>
    <scope>NUCLEOTIDE SEQUENCE [LARGE SCALE GENOMIC DNA]</scope>
    <source>
        <strain evidence="2 3">Ac Nc2</strain>
    </source>
</reference>
<feature type="chain" id="PRO_5001532457" evidence="1">
    <location>
        <begin position="24"/>
        <end position="595"/>
    </location>
</feature>
<evidence type="ECO:0000313" key="3">
    <source>
        <dbReference type="Proteomes" id="UP000053237"/>
    </source>
</evidence>
<proteinExistence type="predicted"/>
<keyword evidence="1" id="KW-0732">Signal</keyword>
<evidence type="ECO:0000256" key="1">
    <source>
        <dbReference type="SAM" id="SignalP"/>
    </source>
</evidence>
<keyword evidence="3" id="KW-1185">Reference proteome</keyword>
<gene>
    <name evidence="2" type="ORF">BN9_079740</name>
</gene>
<dbReference type="Proteomes" id="UP000053237">
    <property type="component" value="Unassembled WGS sequence"/>
</dbReference>
<sequence length="595" mass="68427">MRSLPLVSTSIWLLAYHSHTCYGEYYSVKYTMEVSEGERLQEGIIISEYTKCQLCLIAMAGAKGVSLKRIEPLRITFTVTSSHLGFQRGRNHCSDVCRNLIAGQLASPVTVSTGHTESTPHVSKKKQKEEKLVCLTQSYWHATDDCRSCIREVMDSKNIGEFLFIKDGTVYFVHVLRTLNYRPDHASRNCEKTRACSKLGFLKYPDDLCQAVHEKRVSTSGHSAKRLTMKLPFLGIQKSGKTQQQKMHFYCLEVTPQPDTSSEGLSRHERIILCMKCLERTVAGFVHWLKVDAFFEPSAFILIGSRRDLTNWNICRMDCYSVQNTLVDKCYRDYQAQFDPSPIGDQIFVHVATEDKNYFFPDYYSDCLVAHYHYEHVEECRRCLKSSFEVRVDPLSEITSLITTRNAQGKNFRECISFSNTPACDKLVFVPDQICMYEHETPPRSEQIPSAGSTHPRRELSWWHKFRKPKTPETSSAGILSTHQGQVVTIVMATYHTDECLKCLALVHEVLIISTAKRYVWMIDSNRESPACNCETIDERSRLENLDIHSLRAISALEVYAYIHLSDFWIGKLHPFNIAPYRLPKNLQWTREDTL</sequence>
<name>A0A024GJX8_9STRA</name>
<accession>A0A024GJX8</accession>
<comment type="caution">
    <text evidence="2">The sequence shown here is derived from an EMBL/GenBank/DDBJ whole genome shotgun (WGS) entry which is preliminary data.</text>
</comment>
<dbReference type="EMBL" id="CAIX01000148">
    <property type="protein sequence ID" value="CCI47018.1"/>
    <property type="molecule type" value="Genomic_DNA"/>
</dbReference>
<dbReference type="InParanoid" id="A0A024GJX8"/>
<dbReference type="AlphaFoldDB" id="A0A024GJX8"/>
<organism evidence="2 3">
    <name type="scientific">Albugo candida</name>
    <dbReference type="NCBI Taxonomy" id="65357"/>
    <lineage>
        <taxon>Eukaryota</taxon>
        <taxon>Sar</taxon>
        <taxon>Stramenopiles</taxon>
        <taxon>Oomycota</taxon>
        <taxon>Peronosporomycetes</taxon>
        <taxon>Albuginales</taxon>
        <taxon>Albuginaceae</taxon>
        <taxon>Albugo</taxon>
    </lineage>
</organism>